<dbReference type="Pfam" id="PF06119">
    <property type="entry name" value="NIDO"/>
    <property type="match status" value="1"/>
</dbReference>
<evidence type="ECO:0000256" key="1">
    <source>
        <dbReference type="ARBA" id="ARBA00004370"/>
    </source>
</evidence>
<dbReference type="SMART" id="SM00723">
    <property type="entry name" value="AMOP"/>
    <property type="match status" value="1"/>
</dbReference>
<dbReference type="InterPro" id="IPR000436">
    <property type="entry name" value="Sushi_SCR_CCP_dom"/>
</dbReference>
<evidence type="ECO:0000256" key="4">
    <source>
        <dbReference type="ARBA" id="ARBA00023136"/>
    </source>
</evidence>
<evidence type="ECO:0000256" key="3">
    <source>
        <dbReference type="ARBA" id="ARBA00022989"/>
    </source>
</evidence>
<comment type="caution">
    <text evidence="6">Lacks conserved residue(s) required for the propagation of feature annotation.</text>
</comment>
<keyword evidence="13" id="KW-1185">Reference proteome</keyword>
<feature type="domain" description="AMOP" evidence="8">
    <location>
        <begin position="471"/>
        <end position="630"/>
    </location>
</feature>
<dbReference type="Gene3D" id="2.10.70.10">
    <property type="entry name" value="Complement Module, domain 1"/>
    <property type="match status" value="1"/>
</dbReference>
<dbReference type="AlphaFoldDB" id="A0A2B4SGN6"/>
<evidence type="ECO:0000256" key="2">
    <source>
        <dbReference type="ARBA" id="ARBA00022692"/>
    </source>
</evidence>
<dbReference type="Pfam" id="PF00094">
    <property type="entry name" value="VWD"/>
    <property type="match status" value="1"/>
</dbReference>
<dbReference type="InterPro" id="IPR001846">
    <property type="entry name" value="VWF_type-D"/>
</dbReference>
<evidence type="ECO:0000259" key="8">
    <source>
        <dbReference type="PROSITE" id="PS50856"/>
    </source>
</evidence>
<dbReference type="SMART" id="SM00032">
    <property type="entry name" value="CCP"/>
    <property type="match status" value="1"/>
</dbReference>
<dbReference type="PROSITE" id="PS51233">
    <property type="entry name" value="VWFD"/>
    <property type="match status" value="1"/>
</dbReference>
<evidence type="ECO:0000313" key="12">
    <source>
        <dbReference type="EMBL" id="PFX29854.1"/>
    </source>
</evidence>
<dbReference type="InterPro" id="IPR056619">
    <property type="entry name" value="C8-3_MUC4"/>
</dbReference>
<dbReference type="PROSITE" id="PS51220">
    <property type="entry name" value="NIDO"/>
    <property type="match status" value="1"/>
</dbReference>
<evidence type="ECO:0000313" key="13">
    <source>
        <dbReference type="Proteomes" id="UP000225706"/>
    </source>
</evidence>
<feature type="domain" description="NIDO" evidence="10">
    <location>
        <begin position="101"/>
        <end position="255"/>
    </location>
</feature>
<evidence type="ECO:0000256" key="7">
    <source>
        <dbReference type="SAM" id="MobiDB-lite"/>
    </source>
</evidence>
<protein>
    <submittedName>
        <fullName evidence="12">Sushi, nidogen and EGF-like domain-containing protein 1</fullName>
    </submittedName>
</protein>
<keyword evidence="2" id="KW-0812">Transmembrane</keyword>
<dbReference type="OrthoDB" id="5971801at2759"/>
<dbReference type="CDD" id="cd00033">
    <property type="entry name" value="CCP"/>
    <property type="match status" value="1"/>
</dbReference>
<feature type="domain" description="Sushi" evidence="9">
    <location>
        <begin position="917"/>
        <end position="975"/>
    </location>
</feature>
<feature type="region of interest" description="Disordered" evidence="7">
    <location>
        <begin position="967"/>
        <end position="1004"/>
    </location>
</feature>
<dbReference type="Proteomes" id="UP000225706">
    <property type="component" value="Unassembled WGS sequence"/>
</dbReference>
<reference evidence="13" key="1">
    <citation type="journal article" date="2017" name="bioRxiv">
        <title>Comparative analysis of the genomes of Stylophora pistillata and Acropora digitifera provides evidence for extensive differences between species of corals.</title>
        <authorList>
            <person name="Voolstra C.R."/>
            <person name="Li Y."/>
            <person name="Liew Y.J."/>
            <person name="Baumgarten S."/>
            <person name="Zoccola D."/>
            <person name="Flot J.-F."/>
            <person name="Tambutte S."/>
            <person name="Allemand D."/>
            <person name="Aranda M."/>
        </authorList>
    </citation>
    <scope>NUCLEOTIDE SEQUENCE [LARGE SCALE GENOMIC DNA]</scope>
</reference>
<evidence type="ECO:0000256" key="6">
    <source>
        <dbReference type="PROSITE-ProRule" id="PRU00302"/>
    </source>
</evidence>
<evidence type="ECO:0000259" key="11">
    <source>
        <dbReference type="PROSITE" id="PS51233"/>
    </source>
</evidence>
<organism evidence="12 13">
    <name type="scientific">Stylophora pistillata</name>
    <name type="common">Smooth cauliflower coral</name>
    <dbReference type="NCBI Taxonomy" id="50429"/>
    <lineage>
        <taxon>Eukaryota</taxon>
        <taxon>Metazoa</taxon>
        <taxon>Cnidaria</taxon>
        <taxon>Anthozoa</taxon>
        <taxon>Hexacorallia</taxon>
        <taxon>Scleractinia</taxon>
        <taxon>Astrocoeniina</taxon>
        <taxon>Pocilloporidae</taxon>
        <taxon>Stylophora</taxon>
    </lineage>
</organism>
<dbReference type="EMBL" id="LSMT01000059">
    <property type="protein sequence ID" value="PFX29854.1"/>
    <property type="molecule type" value="Genomic_DNA"/>
</dbReference>
<comment type="caution">
    <text evidence="12">The sequence shown here is derived from an EMBL/GenBank/DDBJ whole genome shotgun (WGS) entry which is preliminary data.</text>
</comment>
<evidence type="ECO:0000259" key="9">
    <source>
        <dbReference type="PROSITE" id="PS50923"/>
    </source>
</evidence>
<feature type="domain" description="VWFD" evidence="11">
    <location>
        <begin position="642"/>
        <end position="837"/>
    </location>
</feature>
<dbReference type="Pfam" id="PF23263">
    <property type="entry name" value="C8-3_MUC4"/>
    <property type="match status" value="1"/>
</dbReference>
<dbReference type="InterPro" id="IPR051495">
    <property type="entry name" value="Epithelial_Barrier/Signaling"/>
</dbReference>
<keyword evidence="6" id="KW-0768">Sushi</keyword>
<dbReference type="InterPro" id="IPR035976">
    <property type="entry name" value="Sushi/SCR/CCP_sf"/>
</dbReference>
<dbReference type="GO" id="GO:0007160">
    <property type="term" value="P:cell-matrix adhesion"/>
    <property type="evidence" value="ECO:0007669"/>
    <property type="project" value="InterPro"/>
</dbReference>
<dbReference type="GO" id="GO:0016020">
    <property type="term" value="C:membrane"/>
    <property type="evidence" value="ECO:0007669"/>
    <property type="project" value="UniProtKB-SubCell"/>
</dbReference>
<name>A0A2B4SGN6_STYPI</name>
<accession>A0A2B4SGN6</accession>
<dbReference type="PANTHER" id="PTHR13802:SF59">
    <property type="entry name" value="SUSHI DOMAIN-CONTAINING PROTEIN 2"/>
    <property type="match status" value="1"/>
</dbReference>
<dbReference type="PANTHER" id="PTHR13802">
    <property type="entry name" value="MUCIN 4-RELATED"/>
    <property type="match status" value="1"/>
</dbReference>
<keyword evidence="5" id="KW-1015">Disulfide bond</keyword>
<evidence type="ECO:0000256" key="5">
    <source>
        <dbReference type="ARBA" id="ARBA00023157"/>
    </source>
</evidence>
<keyword evidence="3" id="KW-1133">Transmembrane helix</keyword>
<dbReference type="InterPro" id="IPR005533">
    <property type="entry name" value="AMOP_dom"/>
</dbReference>
<proteinExistence type="predicted"/>
<gene>
    <name evidence="12" type="primary">Sned1</name>
    <name evidence="12" type="ORF">AWC38_SpisGene5318</name>
</gene>
<comment type="subcellular location">
    <subcellularLocation>
        <location evidence="1">Membrane</location>
    </subcellularLocation>
</comment>
<dbReference type="SMART" id="SM00539">
    <property type="entry name" value="NIDO"/>
    <property type="match status" value="1"/>
</dbReference>
<dbReference type="InterPro" id="IPR003886">
    <property type="entry name" value="NIDO_dom"/>
</dbReference>
<sequence length="1033" mass="115206">MKTVEVVKILVLLAFYNILLSKAVVLPNFYPFGVSEGDQLVPTNDDGSSGKIPISIPFPFFDENQNSLFVNTNGVISFLVEVSQYTPDSFPLGNDRRLVAPFWADVDTIAGGQVFYRETTDSQQLEQATTEVAATFVDHRKFRATWLFVATWYKVAFFGARNYTYKRNTFQAVLITNGRHSFVIYNYDNITWTTGTASSGDETGLGGFQAQAGFNAGDGKRFYNIPGSGTHDVINLSNKSNVARPGRWIFRIDSAKIEEGGCNTKGSIVISPGYAIMLGGDNLFVSGPCYKPSDHIICEFSGGKATNGSYISPIQASCTVPMLYLSGRLVMKMSVNGGRSFDYQGIITIVNIVKFKPRVVRHMAAMWFEQSQVRITWDPAYLGGENQKVTVQLARFSMKGNGQVVFHSTFNLVAGQENDGTSQFVVLKGEGQGAIVGDDRFVTLVLVKRIASDFSNPPAEWIWSDLFHWLSYEMAEERCVHWYNEQPDPKIYTGKSQDGPAYISNGIQRGQVDDTSLLSCPQTFLQAMADRGRFMPDELCDPRARQQCAVYHKEATHCFRTNNPSEQGAGQQCCYNEQGNLMIGPKNGGSLDRVHIRAGVPVFSHFFHDLMPYSDCCLFSENCGKYFEKSPSDNGINYEPPRPATGIGDPHMITFDGVEFAFNGYGEYQILQVAPSGFKLQGRMRPLINSDGEMTRGTVYKAFAMKENGSDIIQVHINGRSEVDVLVNGAVMELDQRLMVDFNGVTVLKYINSYKYSIIFNSGVSVTIEKADDLLQMMLLVPQMYKGNTSGLLGFWDGDQAKEFLLPDGTFLDTNSTQSRIHYEFGQKWATTEEDSLFTYDYGENHTSYVDKGYTPIFFDQDLVFDDVTLGQQARNVCGDSRQCLFDIYTTGKISLGVNSKKALESFIAVVNEMDTPSCVPIEKVLHHGSIQRNDYQDGAVLFRFYCDTGFSLEGPTVIHCNQGRWNGSKPSCEPSEEEDTSVREKERESQENEFQEETPTRSVAHVLEIASGSLAATAKRNLRKTRTYAPKN</sequence>
<dbReference type="STRING" id="50429.A0A2B4SGN6"/>
<keyword evidence="4" id="KW-0472">Membrane</keyword>
<feature type="compositionally biased region" description="Basic and acidic residues" evidence="7">
    <location>
        <begin position="981"/>
        <end position="991"/>
    </location>
</feature>
<dbReference type="Pfam" id="PF03782">
    <property type="entry name" value="AMOP"/>
    <property type="match status" value="1"/>
</dbReference>
<dbReference type="SUPFAM" id="SSF57535">
    <property type="entry name" value="Complement control module/SCR domain"/>
    <property type="match status" value="1"/>
</dbReference>
<dbReference type="SMART" id="SM00216">
    <property type="entry name" value="VWD"/>
    <property type="match status" value="1"/>
</dbReference>
<dbReference type="PROSITE" id="PS50923">
    <property type="entry name" value="SUSHI"/>
    <property type="match status" value="1"/>
</dbReference>
<dbReference type="Pfam" id="PF00084">
    <property type="entry name" value="Sushi"/>
    <property type="match status" value="1"/>
</dbReference>
<evidence type="ECO:0000259" key="10">
    <source>
        <dbReference type="PROSITE" id="PS51220"/>
    </source>
</evidence>
<dbReference type="PROSITE" id="PS50856">
    <property type="entry name" value="AMOP"/>
    <property type="match status" value="1"/>
</dbReference>